<evidence type="ECO:0000313" key="3">
    <source>
        <dbReference type="EMBL" id="EYB68143.1"/>
    </source>
</evidence>
<dbReference type="PANTHER" id="PTHR32309:SF31">
    <property type="entry name" value="CAPSULAR EXOPOLYSACCHARIDE FAMILY"/>
    <property type="match status" value="1"/>
</dbReference>
<dbReference type="PANTHER" id="PTHR32309">
    <property type="entry name" value="TYROSINE-PROTEIN KINASE"/>
    <property type="match status" value="1"/>
</dbReference>
<dbReference type="AlphaFoldDB" id="A0A016QQ04"/>
<protein>
    <recommendedName>
        <fullName evidence="5">Lipopolysaccharide biosynthesis protein</fullName>
    </recommendedName>
</protein>
<feature type="region of interest" description="Disordered" evidence="1">
    <location>
        <begin position="495"/>
        <end position="523"/>
    </location>
</feature>
<evidence type="ECO:0000256" key="1">
    <source>
        <dbReference type="SAM" id="MobiDB-lite"/>
    </source>
</evidence>
<keyword evidence="2" id="KW-0812">Transmembrane</keyword>
<proteinExistence type="predicted"/>
<gene>
    <name evidence="3" type="ORF">DEIPH_ctg026orf0046</name>
</gene>
<feature type="transmembrane region" description="Helical" evidence="2">
    <location>
        <begin position="243"/>
        <end position="264"/>
    </location>
</feature>
<dbReference type="EMBL" id="JHAC01000026">
    <property type="protein sequence ID" value="EYB68143.1"/>
    <property type="molecule type" value="Genomic_DNA"/>
</dbReference>
<keyword evidence="4" id="KW-1185">Reference proteome</keyword>
<dbReference type="InterPro" id="IPR050445">
    <property type="entry name" value="Bact_polysacc_biosynth/exp"/>
</dbReference>
<dbReference type="STRING" id="1476583.DEIPH_ctg026orf0046"/>
<reference evidence="3 4" key="1">
    <citation type="submission" date="2014-03" db="EMBL/GenBank/DDBJ databases">
        <title>Draft genome sequence of Deinococcus phoenicis 1P10ME.</title>
        <authorList>
            <person name="Stepanov V.G."/>
            <person name="Vaishampayan P."/>
            <person name="Venkateswaran K."/>
            <person name="Fox G.E."/>
        </authorList>
    </citation>
    <scope>NUCLEOTIDE SEQUENCE [LARGE SCALE GENOMIC DNA]</scope>
    <source>
        <strain evidence="3 4">1P10ME</strain>
    </source>
</reference>
<name>A0A016QQ04_9DEIO</name>
<organism evidence="3 4">
    <name type="scientific">Deinococcus phoenicis</name>
    <dbReference type="NCBI Taxonomy" id="1476583"/>
    <lineage>
        <taxon>Bacteria</taxon>
        <taxon>Thermotogati</taxon>
        <taxon>Deinococcota</taxon>
        <taxon>Deinococci</taxon>
        <taxon>Deinococcales</taxon>
        <taxon>Deinococcaceae</taxon>
        <taxon>Deinococcus</taxon>
    </lineage>
</organism>
<dbReference type="eggNOG" id="COG0489">
    <property type="taxonomic scope" value="Bacteria"/>
</dbReference>
<dbReference type="PATRIC" id="fig|1476583.3.peg.1783"/>
<evidence type="ECO:0000256" key="2">
    <source>
        <dbReference type="SAM" id="Phobius"/>
    </source>
</evidence>
<dbReference type="Proteomes" id="UP000020492">
    <property type="component" value="Unassembled WGS sequence"/>
</dbReference>
<evidence type="ECO:0000313" key="4">
    <source>
        <dbReference type="Proteomes" id="UP000020492"/>
    </source>
</evidence>
<evidence type="ECO:0008006" key="5">
    <source>
        <dbReference type="Google" id="ProtNLM"/>
    </source>
</evidence>
<accession>A0A016QQ04</accession>
<dbReference type="SUPFAM" id="SSF52540">
    <property type="entry name" value="P-loop containing nucleoside triphosphate hydrolases"/>
    <property type="match status" value="1"/>
</dbReference>
<comment type="caution">
    <text evidence="3">The sequence shown here is derived from an EMBL/GenBank/DDBJ whole genome shotgun (WGS) entry which is preliminary data.</text>
</comment>
<dbReference type="Gene3D" id="3.40.50.300">
    <property type="entry name" value="P-loop containing nucleotide triphosphate hydrolases"/>
    <property type="match status" value="1"/>
</dbReference>
<dbReference type="InterPro" id="IPR027417">
    <property type="entry name" value="P-loop_NTPase"/>
</dbReference>
<sequence length="523" mass="54360">MSVQRFLGALVRHAPFIAACGVVMGAASYFVSARQPPVYEATSSVVTVQPGNGNSLLSATLITAPPLPAGAVEGALHSEGLVNDITARLRRAPLGRQEAQTLAAALHGELARGHFGRVTVRANLNPQGNGVYEITASAETPLAAQTLANASVSALLRWDTGRAVQSVQRARTALDRQVASLTRRIRTSGDALVTRTLEDARNDAVGQVAQLEELGQAASGSLALLSRAVLPSTPAAPTPVRSALLAFLAAAFLATLAAFGWEAAREQRQGTASRRGGVPVLGRLPRRTRGEAHSLLDQAVPGAGASAHDLGLLRVNLRVHLMNTPQVVVTRTSSGTGTSAVTALLARSLADEGQRVLIVDARRDPADQPDPWATQPVNDPPKGERPHSGTAHDLSPTAPGIDLLRPEHPPAGPGVRLSPERLADLRRAYDIVLIDAAPMTEYADALLFAARAGVLVLVTAEGRTGQAELGEALGLARTAGVQVAGLVLTPGTGKGATRFPAARRAVGPSHRTSPAKRKGSEVT</sequence>
<dbReference type="eggNOG" id="COG3206">
    <property type="taxonomic scope" value="Bacteria"/>
</dbReference>
<keyword evidence="2" id="KW-1133">Transmembrane helix</keyword>
<keyword evidence="2" id="KW-0472">Membrane</keyword>
<feature type="region of interest" description="Disordered" evidence="1">
    <location>
        <begin position="362"/>
        <end position="418"/>
    </location>
</feature>